<sequence length="67" mass="7540">MVKTWTSGDGDDETCEKCGSIYSVIIHRLPARDSDSFTCEICGEILRKWNDTRVPSFTLKMAGEKLP</sequence>
<evidence type="ECO:0008006" key="3">
    <source>
        <dbReference type="Google" id="ProtNLM"/>
    </source>
</evidence>
<evidence type="ECO:0000313" key="1">
    <source>
        <dbReference type="EMBL" id="MET7014462.1"/>
    </source>
</evidence>
<comment type="caution">
    <text evidence="1">The sequence shown here is derived from an EMBL/GenBank/DDBJ whole genome shotgun (WGS) entry which is preliminary data.</text>
</comment>
<proteinExistence type="predicted"/>
<name>A0ABV2TKK4_9RHOO</name>
<protein>
    <recommendedName>
        <fullName evidence="3">ClpX-type ZB domain-containing protein</fullName>
    </recommendedName>
</protein>
<organism evidence="1 2">
    <name type="scientific">Uliginosibacterium flavum</name>
    <dbReference type="NCBI Taxonomy" id="1396831"/>
    <lineage>
        <taxon>Bacteria</taxon>
        <taxon>Pseudomonadati</taxon>
        <taxon>Pseudomonadota</taxon>
        <taxon>Betaproteobacteria</taxon>
        <taxon>Rhodocyclales</taxon>
        <taxon>Zoogloeaceae</taxon>
        <taxon>Uliginosibacterium</taxon>
    </lineage>
</organism>
<dbReference type="Proteomes" id="UP001549691">
    <property type="component" value="Unassembled WGS sequence"/>
</dbReference>
<gene>
    <name evidence="1" type="ORF">ABXR19_09695</name>
</gene>
<evidence type="ECO:0000313" key="2">
    <source>
        <dbReference type="Proteomes" id="UP001549691"/>
    </source>
</evidence>
<dbReference type="EMBL" id="JBEWZI010000009">
    <property type="protein sequence ID" value="MET7014462.1"/>
    <property type="molecule type" value="Genomic_DNA"/>
</dbReference>
<reference evidence="1 2" key="1">
    <citation type="submission" date="2024-07" db="EMBL/GenBank/DDBJ databases">
        <title>Uliginosibacterium flavum JJ3220;KACC:17644.</title>
        <authorList>
            <person name="Kim M.K."/>
        </authorList>
    </citation>
    <scope>NUCLEOTIDE SEQUENCE [LARGE SCALE GENOMIC DNA]</scope>
    <source>
        <strain evidence="1 2">KACC:17644</strain>
    </source>
</reference>
<keyword evidence="2" id="KW-1185">Reference proteome</keyword>
<accession>A0ABV2TKK4</accession>